<protein>
    <submittedName>
        <fullName evidence="1">Uncharacterized protein</fullName>
    </submittedName>
</protein>
<proteinExistence type="predicted"/>
<reference evidence="1" key="1">
    <citation type="journal article" date="2021" name="Proc. Natl. Acad. Sci. U.S.A.">
        <title>A Catalog of Tens of Thousands of Viruses from Human Metagenomes Reveals Hidden Associations with Chronic Diseases.</title>
        <authorList>
            <person name="Tisza M.J."/>
            <person name="Buck C.B."/>
        </authorList>
    </citation>
    <scope>NUCLEOTIDE SEQUENCE</scope>
    <source>
        <strain evidence="1">Ct3wi9</strain>
    </source>
</reference>
<sequence>MGVLSGTPLIVSASDSIRDDPTIAKIIVYPIS</sequence>
<dbReference type="EMBL" id="BK015006">
    <property type="protein sequence ID" value="DAD86681.1"/>
    <property type="molecule type" value="Genomic_DNA"/>
</dbReference>
<name>A0A8S5MWG3_9CAUD</name>
<accession>A0A8S5MWG3</accession>
<evidence type="ECO:0000313" key="1">
    <source>
        <dbReference type="EMBL" id="DAD86681.1"/>
    </source>
</evidence>
<organism evidence="1">
    <name type="scientific">Myoviridae sp. ct3wi9</name>
    <dbReference type="NCBI Taxonomy" id="2826610"/>
    <lineage>
        <taxon>Viruses</taxon>
        <taxon>Duplodnaviria</taxon>
        <taxon>Heunggongvirae</taxon>
        <taxon>Uroviricota</taxon>
        <taxon>Caudoviricetes</taxon>
    </lineage>
</organism>